<gene>
    <name evidence="2" type="ORF">GCM10017621_01210</name>
</gene>
<dbReference type="Proteomes" id="UP001143486">
    <property type="component" value="Unassembled WGS sequence"/>
</dbReference>
<reference evidence="2" key="1">
    <citation type="journal article" date="2014" name="Int. J. Syst. Evol. Microbiol.">
        <title>Complete genome sequence of Corynebacterium casei LMG S-19264T (=DSM 44701T), isolated from a smear-ripened cheese.</title>
        <authorList>
            <consortium name="US DOE Joint Genome Institute (JGI-PGF)"/>
            <person name="Walter F."/>
            <person name="Albersmeier A."/>
            <person name="Kalinowski J."/>
            <person name="Ruckert C."/>
        </authorList>
    </citation>
    <scope>NUCLEOTIDE SEQUENCE</scope>
    <source>
        <strain evidence="2">VKM B-1513</strain>
    </source>
</reference>
<keyword evidence="3" id="KW-1185">Reference proteome</keyword>
<keyword evidence="1" id="KW-0812">Transmembrane</keyword>
<feature type="transmembrane region" description="Helical" evidence="1">
    <location>
        <begin position="42"/>
        <end position="60"/>
    </location>
</feature>
<dbReference type="EMBL" id="BSFE01000001">
    <property type="protein sequence ID" value="GLK50613.1"/>
    <property type="molecule type" value="Genomic_DNA"/>
</dbReference>
<sequence>MPLARFLDHAGIVLLLGGIAGYGILLAAGLIGRWYLPYPVSGFWLLVTGMPAAGVAIMFLRARENRIVFEDGDEE</sequence>
<protein>
    <submittedName>
        <fullName evidence="2">Uncharacterized protein</fullName>
    </submittedName>
</protein>
<keyword evidence="1" id="KW-0472">Membrane</keyword>
<evidence type="ECO:0000256" key="1">
    <source>
        <dbReference type="SAM" id="Phobius"/>
    </source>
</evidence>
<comment type="caution">
    <text evidence="2">The sequence shown here is derived from an EMBL/GenBank/DDBJ whole genome shotgun (WGS) entry which is preliminary data.</text>
</comment>
<proteinExistence type="predicted"/>
<organism evidence="2 3">
    <name type="scientific">Maricaulis virginensis</name>
    <dbReference type="NCBI Taxonomy" id="144022"/>
    <lineage>
        <taxon>Bacteria</taxon>
        <taxon>Pseudomonadati</taxon>
        <taxon>Pseudomonadota</taxon>
        <taxon>Alphaproteobacteria</taxon>
        <taxon>Maricaulales</taxon>
        <taxon>Maricaulaceae</taxon>
        <taxon>Maricaulis</taxon>
    </lineage>
</organism>
<reference evidence="2" key="2">
    <citation type="submission" date="2023-01" db="EMBL/GenBank/DDBJ databases">
        <authorList>
            <person name="Sun Q."/>
            <person name="Evtushenko L."/>
        </authorList>
    </citation>
    <scope>NUCLEOTIDE SEQUENCE</scope>
    <source>
        <strain evidence="2">VKM B-1513</strain>
    </source>
</reference>
<keyword evidence="1" id="KW-1133">Transmembrane helix</keyword>
<accession>A0A9W6IHZ5</accession>
<dbReference type="AlphaFoldDB" id="A0A9W6IHZ5"/>
<evidence type="ECO:0000313" key="3">
    <source>
        <dbReference type="Proteomes" id="UP001143486"/>
    </source>
</evidence>
<feature type="transmembrane region" description="Helical" evidence="1">
    <location>
        <begin position="12"/>
        <end position="36"/>
    </location>
</feature>
<evidence type="ECO:0000313" key="2">
    <source>
        <dbReference type="EMBL" id="GLK50613.1"/>
    </source>
</evidence>
<name>A0A9W6IHZ5_9PROT</name>